<dbReference type="KEGG" id="mng:MNEG_5353"/>
<keyword evidence="4 6" id="KW-1133">Transmembrane helix</keyword>
<sequence>MEALDAKDAAADAGASTGPPTPSAIGALVIFLVSVACVIALVLLPVKLRVPVPRRLRAARNGGGSSSGGVRASVAVRIPHWLPPPLGVLVMLAAGCLDSRGLLNGILGDSSIQPYSILILFLALAYIAAALDQTGAFAWLALKMTGRAATTGPRLFVLQSLLAAVVTLFTR</sequence>
<evidence type="ECO:0000256" key="6">
    <source>
        <dbReference type="SAM" id="Phobius"/>
    </source>
</evidence>
<dbReference type="Pfam" id="PF02040">
    <property type="entry name" value="ArsB"/>
    <property type="match status" value="1"/>
</dbReference>
<protein>
    <recommendedName>
        <fullName evidence="9">Citrate transporter-like domain-containing protein</fullName>
    </recommendedName>
</protein>
<organism evidence="7 8">
    <name type="scientific">Monoraphidium neglectum</name>
    <dbReference type="NCBI Taxonomy" id="145388"/>
    <lineage>
        <taxon>Eukaryota</taxon>
        <taxon>Viridiplantae</taxon>
        <taxon>Chlorophyta</taxon>
        <taxon>core chlorophytes</taxon>
        <taxon>Chlorophyceae</taxon>
        <taxon>CS clade</taxon>
        <taxon>Sphaeropleales</taxon>
        <taxon>Selenastraceae</taxon>
        <taxon>Monoraphidium</taxon>
    </lineage>
</organism>
<dbReference type="Proteomes" id="UP000054498">
    <property type="component" value="Unassembled WGS sequence"/>
</dbReference>
<keyword evidence="5 6" id="KW-0472">Membrane</keyword>
<dbReference type="GeneID" id="25738230"/>
<evidence type="ECO:0000313" key="7">
    <source>
        <dbReference type="EMBL" id="KIZ02604.1"/>
    </source>
</evidence>
<evidence type="ECO:0000313" key="8">
    <source>
        <dbReference type="Proteomes" id="UP000054498"/>
    </source>
</evidence>
<feature type="transmembrane region" description="Helical" evidence="6">
    <location>
        <begin position="24"/>
        <end position="46"/>
    </location>
</feature>
<evidence type="ECO:0000256" key="3">
    <source>
        <dbReference type="ARBA" id="ARBA00022692"/>
    </source>
</evidence>
<keyword evidence="3 6" id="KW-0812">Transmembrane</keyword>
<dbReference type="RefSeq" id="XP_013901623.1">
    <property type="nucleotide sequence ID" value="XM_014046169.1"/>
</dbReference>
<dbReference type="PANTHER" id="PTHR43302">
    <property type="entry name" value="TRANSPORTER ARSB-RELATED"/>
    <property type="match status" value="1"/>
</dbReference>
<dbReference type="OrthoDB" id="442352at2759"/>
<reference evidence="7 8" key="1">
    <citation type="journal article" date="2013" name="BMC Genomics">
        <title>Reconstruction of the lipid metabolism for the microalga Monoraphidium neglectum from its genome sequence reveals characteristics suitable for biofuel production.</title>
        <authorList>
            <person name="Bogen C."/>
            <person name="Al-Dilaimi A."/>
            <person name="Albersmeier A."/>
            <person name="Wichmann J."/>
            <person name="Grundmann M."/>
            <person name="Rupp O."/>
            <person name="Lauersen K.J."/>
            <person name="Blifernez-Klassen O."/>
            <person name="Kalinowski J."/>
            <person name="Goesmann A."/>
            <person name="Mussgnug J.H."/>
            <person name="Kruse O."/>
        </authorList>
    </citation>
    <scope>NUCLEOTIDE SEQUENCE [LARGE SCALE GENOMIC DNA]</scope>
    <source>
        <strain evidence="7 8">SAG 48.87</strain>
    </source>
</reference>
<dbReference type="GO" id="GO:0015105">
    <property type="term" value="F:arsenite transmembrane transporter activity"/>
    <property type="evidence" value="ECO:0007669"/>
    <property type="project" value="InterPro"/>
</dbReference>
<feature type="transmembrane region" description="Helical" evidence="6">
    <location>
        <begin position="154"/>
        <end position="170"/>
    </location>
</feature>
<dbReference type="PANTHER" id="PTHR43302:SF5">
    <property type="entry name" value="TRANSPORTER ARSB-RELATED"/>
    <property type="match status" value="1"/>
</dbReference>
<accession>A0A0D2L6T5</accession>
<feature type="transmembrane region" description="Helical" evidence="6">
    <location>
        <begin position="115"/>
        <end position="142"/>
    </location>
</feature>
<evidence type="ECO:0000256" key="4">
    <source>
        <dbReference type="ARBA" id="ARBA00022989"/>
    </source>
</evidence>
<comment type="subcellular location">
    <subcellularLocation>
        <location evidence="1">Cell membrane</location>
        <topology evidence="1">Multi-pass membrane protein</topology>
    </subcellularLocation>
</comment>
<name>A0A0D2L6T5_9CHLO</name>
<gene>
    <name evidence="7" type="ORF">MNEG_5353</name>
</gene>
<dbReference type="InterPro" id="IPR000802">
    <property type="entry name" value="Arsenical_pump_ArsB"/>
</dbReference>
<dbReference type="STRING" id="145388.A0A0D2L6T5"/>
<evidence type="ECO:0000256" key="1">
    <source>
        <dbReference type="ARBA" id="ARBA00004651"/>
    </source>
</evidence>
<dbReference type="GO" id="GO:0005886">
    <property type="term" value="C:plasma membrane"/>
    <property type="evidence" value="ECO:0007669"/>
    <property type="project" value="UniProtKB-SubCell"/>
</dbReference>
<keyword evidence="2" id="KW-1003">Cell membrane</keyword>
<keyword evidence="8" id="KW-1185">Reference proteome</keyword>
<evidence type="ECO:0008006" key="9">
    <source>
        <dbReference type="Google" id="ProtNLM"/>
    </source>
</evidence>
<dbReference type="AlphaFoldDB" id="A0A0D2L6T5"/>
<evidence type="ECO:0000256" key="5">
    <source>
        <dbReference type="ARBA" id="ARBA00023136"/>
    </source>
</evidence>
<evidence type="ECO:0000256" key="2">
    <source>
        <dbReference type="ARBA" id="ARBA00022475"/>
    </source>
</evidence>
<dbReference type="EMBL" id="KK101010">
    <property type="protein sequence ID" value="KIZ02604.1"/>
    <property type="molecule type" value="Genomic_DNA"/>
</dbReference>
<proteinExistence type="predicted"/>